<dbReference type="EC" id="2.7.7.6" evidence="1"/>
<dbReference type="Proteomes" id="UP000885648">
    <property type="component" value="Unassembled WGS sequence"/>
</dbReference>
<keyword evidence="4" id="KW-0548">Nucleotidyltransferase</keyword>
<evidence type="ECO:0000256" key="1">
    <source>
        <dbReference type="ARBA" id="ARBA00012418"/>
    </source>
</evidence>
<keyword evidence="2 8" id="KW-0240">DNA-directed RNA polymerase</keyword>
<evidence type="ECO:0000256" key="3">
    <source>
        <dbReference type="ARBA" id="ARBA00022679"/>
    </source>
</evidence>
<feature type="domain" description="RNA polymerase Rpb1" evidence="7">
    <location>
        <begin position="23"/>
        <end position="117"/>
    </location>
</feature>
<dbReference type="InterPro" id="IPR007081">
    <property type="entry name" value="RNA_pol_Rpb1_5"/>
</dbReference>
<dbReference type="GO" id="GO:0006351">
    <property type="term" value="P:DNA-templated transcription"/>
    <property type="evidence" value="ECO:0007669"/>
    <property type="project" value="InterPro"/>
</dbReference>
<evidence type="ECO:0000256" key="5">
    <source>
        <dbReference type="ARBA" id="ARBA00023163"/>
    </source>
</evidence>
<sequence length="125" mass="13844">MDESMLDTIHTADLPEATKNELIESLEGRQVSSDAFEEIMKGVWAEYAQTRIEPCEACGVIAAQSLGEPGTQMTMRTFHYAGVAEINVTLGLPRLIEIMDARKEPSTPTMTIHLDVDYAIDRDKA</sequence>
<evidence type="ECO:0000256" key="4">
    <source>
        <dbReference type="ARBA" id="ARBA00022695"/>
    </source>
</evidence>
<dbReference type="EMBL" id="DSBY01000286">
    <property type="protein sequence ID" value="HDS63860.1"/>
    <property type="molecule type" value="Genomic_DNA"/>
</dbReference>
<evidence type="ECO:0000259" key="7">
    <source>
        <dbReference type="Pfam" id="PF04998"/>
    </source>
</evidence>
<evidence type="ECO:0000256" key="6">
    <source>
        <dbReference type="ARBA" id="ARBA00048552"/>
    </source>
</evidence>
<dbReference type="GO" id="GO:0003899">
    <property type="term" value="F:DNA-directed RNA polymerase activity"/>
    <property type="evidence" value="ECO:0007669"/>
    <property type="project" value="UniProtKB-EC"/>
</dbReference>
<dbReference type="GO" id="GO:0003677">
    <property type="term" value="F:DNA binding"/>
    <property type="evidence" value="ECO:0007669"/>
    <property type="project" value="InterPro"/>
</dbReference>
<feature type="non-terminal residue" evidence="8">
    <location>
        <position position="125"/>
    </location>
</feature>
<organism evidence="8">
    <name type="scientific">Methanofollis liminatans</name>
    <dbReference type="NCBI Taxonomy" id="2201"/>
    <lineage>
        <taxon>Archaea</taxon>
        <taxon>Methanobacteriati</taxon>
        <taxon>Methanobacteriota</taxon>
        <taxon>Stenosarchaea group</taxon>
        <taxon>Methanomicrobia</taxon>
        <taxon>Methanomicrobiales</taxon>
        <taxon>Methanomicrobiaceae</taxon>
        <taxon>Methanofollis</taxon>
    </lineage>
</organism>
<comment type="caution">
    <text evidence="8">The sequence shown here is derived from an EMBL/GenBank/DDBJ whole genome shotgun (WGS) entry which is preliminary data.</text>
</comment>
<comment type="catalytic activity">
    <reaction evidence="6">
        <text>RNA(n) + a ribonucleoside 5'-triphosphate = RNA(n+1) + diphosphate</text>
        <dbReference type="Rhea" id="RHEA:21248"/>
        <dbReference type="Rhea" id="RHEA-COMP:14527"/>
        <dbReference type="Rhea" id="RHEA-COMP:17342"/>
        <dbReference type="ChEBI" id="CHEBI:33019"/>
        <dbReference type="ChEBI" id="CHEBI:61557"/>
        <dbReference type="ChEBI" id="CHEBI:140395"/>
        <dbReference type="EC" id="2.7.7.6"/>
    </reaction>
</comment>
<accession>A0A831PSY3</accession>
<name>A0A831PSY3_9EURY</name>
<dbReference type="SUPFAM" id="SSF64484">
    <property type="entry name" value="beta and beta-prime subunits of DNA dependent RNA-polymerase"/>
    <property type="match status" value="1"/>
</dbReference>
<dbReference type="PANTHER" id="PTHR19376">
    <property type="entry name" value="DNA-DIRECTED RNA POLYMERASE"/>
    <property type="match status" value="1"/>
</dbReference>
<keyword evidence="5" id="KW-0804">Transcription</keyword>
<reference evidence="8" key="1">
    <citation type="journal article" date="2020" name="mSystems">
        <title>Genome- and Community-Level Interaction Insights into Carbon Utilization and Element Cycling Functions of Hydrothermarchaeota in Hydrothermal Sediment.</title>
        <authorList>
            <person name="Zhou Z."/>
            <person name="Liu Y."/>
            <person name="Xu W."/>
            <person name="Pan J."/>
            <person name="Luo Z.H."/>
            <person name="Li M."/>
        </authorList>
    </citation>
    <scope>NUCLEOTIDE SEQUENCE</scope>
    <source>
        <strain evidence="8">SpSt-1183</strain>
    </source>
</reference>
<keyword evidence="3" id="KW-0808">Transferase</keyword>
<dbReference type="PANTHER" id="PTHR19376:SF32">
    <property type="entry name" value="DNA-DIRECTED RNA POLYMERASE III SUBUNIT RPC1"/>
    <property type="match status" value="1"/>
</dbReference>
<protein>
    <recommendedName>
        <fullName evidence="1">DNA-directed RNA polymerase</fullName>
        <ecNumber evidence="1">2.7.7.6</ecNumber>
    </recommendedName>
</protein>
<gene>
    <name evidence="8" type="ORF">ENN52_07055</name>
</gene>
<dbReference type="Pfam" id="PF04998">
    <property type="entry name" value="RNA_pol_Rpb1_5"/>
    <property type="match status" value="1"/>
</dbReference>
<proteinExistence type="predicted"/>
<dbReference type="InterPro" id="IPR045867">
    <property type="entry name" value="DNA-dir_RpoC_beta_prime"/>
</dbReference>
<dbReference type="GO" id="GO:0000428">
    <property type="term" value="C:DNA-directed RNA polymerase complex"/>
    <property type="evidence" value="ECO:0007669"/>
    <property type="project" value="UniProtKB-KW"/>
</dbReference>
<dbReference type="AlphaFoldDB" id="A0A831PSY3"/>
<evidence type="ECO:0000313" key="8">
    <source>
        <dbReference type="EMBL" id="HDS63860.1"/>
    </source>
</evidence>
<evidence type="ECO:0000256" key="2">
    <source>
        <dbReference type="ARBA" id="ARBA00022478"/>
    </source>
</evidence>